<evidence type="ECO:0000313" key="2">
    <source>
        <dbReference type="Proteomes" id="UP001162992"/>
    </source>
</evidence>
<dbReference type="EMBL" id="CM055112">
    <property type="protein sequence ID" value="KAJ7517500.1"/>
    <property type="molecule type" value="Genomic_DNA"/>
</dbReference>
<gene>
    <name evidence="1" type="ORF">O6H91_21G026800</name>
</gene>
<sequence length="411" mass="46017">MAQLQVPAPQQQSMQPPQFASTSLYVGDLDATISEAQLYEIFSEIGPLVSIKVCRDAVTRTSLGYAYVNYSNAQDASRALELLNFSIVKGKPMRIMFSHRDPSIRKNWDSKHIYQVIASLTSTIYLLGICRLKEEQQNLDKSIDNKALYDTFSAFGSILSCKVATDPSGQSKGYGFVHFEQSEAAQLAIEKVNGMLLNDKQVYVGPFLKQHERDQKLATKFTNVYVKNLSETTTDEHLKETFGSFGKISSAVVMKDGEGKSKCFGFVNFEHADDAAKAVEALNGKKVDDKEWYVGRAQKKSEREAELRGKYEQERKETSDKFEGVNLYLKNLDDSIHDEKLQELFSEFGNILSCKVMKDPQGQSKGSGLLHFQLPKKLLLTEMNGKMVGSKPNLCCICSTKRRSKSPVTGE</sequence>
<name>A0ACC2AIV3_DIPCM</name>
<keyword evidence="2" id="KW-1185">Reference proteome</keyword>
<proteinExistence type="predicted"/>
<protein>
    <submittedName>
        <fullName evidence="1">Uncharacterized protein</fullName>
    </submittedName>
</protein>
<organism evidence="1 2">
    <name type="scientific">Diphasiastrum complanatum</name>
    <name type="common">Issler's clubmoss</name>
    <name type="synonym">Lycopodium complanatum</name>
    <dbReference type="NCBI Taxonomy" id="34168"/>
    <lineage>
        <taxon>Eukaryota</taxon>
        <taxon>Viridiplantae</taxon>
        <taxon>Streptophyta</taxon>
        <taxon>Embryophyta</taxon>
        <taxon>Tracheophyta</taxon>
        <taxon>Lycopodiopsida</taxon>
        <taxon>Lycopodiales</taxon>
        <taxon>Lycopodiaceae</taxon>
        <taxon>Lycopodioideae</taxon>
        <taxon>Diphasiastrum</taxon>
    </lineage>
</organism>
<evidence type="ECO:0000313" key="1">
    <source>
        <dbReference type="EMBL" id="KAJ7517500.1"/>
    </source>
</evidence>
<accession>A0ACC2AIV3</accession>
<dbReference type="Proteomes" id="UP001162992">
    <property type="component" value="Chromosome 21"/>
</dbReference>
<comment type="caution">
    <text evidence="1">The sequence shown here is derived from an EMBL/GenBank/DDBJ whole genome shotgun (WGS) entry which is preliminary data.</text>
</comment>
<reference evidence="2" key="1">
    <citation type="journal article" date="2024" name="Proc. Natl. Acad. Sci. U.S.A.">
        <title>Extraordinary preservation of gene collinearity over three hundred million years revealed in homosporous lycophytes.</title>
        <authorList>
            <person name="Li C."/>
            <person name="Wickell D."/>
            <person name="Kuo L.Y."/>
            <person name="Chen X."/>
            <person name="Nie B."/>
            <person name="Liao X."/>
            <person name="Peng D."/>
            <person name="Ji J."/>
            <person name="Jenkins J."/>
            <person name="Williams M."/>
            <person name="Shu S."/>
            <person name="Plott C."/>
            <person name="Barry K."/>
            <person name="Rajasekar S."/>
            <person name="Grimwood J."/>
            <person name="Han X."/>
            <person name="Sun S."/>
            <person name="Hou Z."/>
            <person name="He W."/>
            <person name="Dai G."/>
            <person name="Sun C."/>
            <person name="Schmutz J."/>
            <person name="Leebens-Mack J.H."/>
            <person name="Li F.W."/>
            <person name="Wang L."/>
        </authorList>
    </citation>
    <scope>NUCLEOTIDE SEQUENCE [LARGE SCALE GENOMIC DNA]</scope>
    <source>
        <strain evidence="2">cv. PW_Plant_1</strain>
    </source>
</reference>